<dbReference type="EMBL" id="SOHQ01000013">
    <property type="protein sequence ID" value="TFD80868.1"/>
    <property type="molecule type" value="Genomic_DNA"/>
</dbReference>
<name>A0A4Y8KQ05_9MICO</name>
<accession>A0A4Y8KQ05</accession>
<evidence type="ECO:0008006" key="3">
    <source>
        <dbReference type="Google" id="ProtNLM"/>
    </source>
</evidence>
<gene>
    <name evidence="1" type="ORF">E3T53_04390</name>
</gene>
<organism evidence="1 2">
    <name type="scientific">Cryobacterium psychrophilum</name>
    <dbReference type="NCBI Taxonomy" id="41988"/>
    <lineage>
        <taxon>Bacteria</taxon>
        <taxon>Bacillati</taxon>
        <taxon>Actinomycetota</taxon>
        <taxon>Actinomycetes</taxon>
        <taxon>Micrococcales</taxon>
        <taxon>Microbacteriaceae</taxon>
        <taxon>Cryobacterium</taxon>
    </lineage>
</organism>
<dbReference type="RefSeq" id="WP_134173914.1">
    <property type="nucleotide sequence ID" value="NZ_SODI01000001.1"/>
</dbReference>
<dbReference type="Gene3D" id="1.10.30.50">
    <property type="match status" value="1"/>
</dbReference>
<keyword evidence="2" id="KW-1185">Reference proteome</keyword>
<dbReference type="AlphaFoldDB" id="A0A4Y8KQ05"/>
<reference evidence="1 2" key="1">
    <citation type="submission" date="2019-03" db="EMBL/GenBank/DDBJ databases">
        <title>Genomics of glacier-inhabiting Cryobacterium strains.</title>
        <authorList>
            <person name="Liu Q."/>
            <person name="Xin Y.-H."/>
        </authorList>
    </citation>
    <scope>NUCLEOTIDE SEQUENCE [LARGE SCALE GENOMIC DNA]</scope>
    <source>
        <strain evidence="1 2">CGMCC 1.4292</strain>
    </source>
</reference>
<proteinExistence type="predicted"/>
<dbReference type="Proteomes" id="UP000298218">
    <property type="component" value="Unassembled WGS sequence"/>
</dbReference>
<evidence type="ECO:0000313" key="2">
    <source>
        <dbReference type="Proteomes" id="UP000298218"/>
    </source>
</evidence>
<evidence type="ECO:0000313" key="1">
    <source>
        <dbReference type="EMBL" id="TFD80868.1"/>
    </source>
</evidence>
<sequence length="94" mass="10624">MHILRKAFYDEGKKLDAKGDREANCWLCKEPIDYTATPSTTPSSHNLDHFFPVSTHPDAQEDPTNFRHAHMLCNQSRGKNAPSLGIGEAVADWW</sequence>
<dbReference type="OrthoDB" id="2084290at2"/>
<protein>
    <recommendedName>
        <fullName evidence="3">HNH endonuclease</fullName>
    </recommendedName>
</protein>
<comment type="caution">
    <text evidence="1">The sequence shown here is derived from an EMBL/GenBank/DDBJ whole genome shotgun (WGS) entry which is preliminary data.</text>
</comment>